<dbReference type="PROSITE" id="PS51257">
    <property type="entry name" value="PROKAR_LIPOPROTEIN"/>
    <property type="match status" value="1"/>
</dbReference>
<gene>
    <name evidence="1" type="ORF">K8352_17190</name>
</gene>
<dbReference type="Gene3D" id="1.10.4080.10">
    <property type="entry name" value="ADP-ribosylation/Crystallin J1"/>
    <property type="match status" value="1"/>
</dbReference>
<dbReference type="RefSeq" id="WP_317903637.1">
    <property type="nucleotide sequence ID" value="NZ_JAIRBC010000034.1"/>
</dbReference>
<keyword evidence="2" id="KW-1185">Reference proteome</keyword>
<sequence>MNTVFFKLFGVFVALSIITSCREEGNKREDKEKVEIPNQITITKKELLNKVKGGWAGQTIGVTFGGPYEFRYNGTMIQDYVQLEWNDDQVSWYFDNAPGLYDDLYMDLTFVDVLEKHGLDAPIEDFANAFAHADYPLWHANQAARYNILNGIKAPISGHWQNSLHADDIDFQIEADFAGLMSPGMINSATEICERVGHIMNYGDGFYAGAYVASMYSLAFVSNDVDFVVNEALNAIPKESKYYKAMKDVIGFHKKFPNDWKQAWFEIERSKWAEDLHCPDGVFLPFNIDATVNSAYVLLGLLYGQGDFYKSIDIATRAGQDADCNPSTVAGILGTMLGYDKIPDYWLKPLKAAEDRDFIFTTYSLNKTYKTSFRHALQLIKKNGGNVDGETITINCQKPKTLPLEVGFPNVFPEAGKLKESTWDARFTMKDDKIVTLAFSGTGIVIKGAISGLPEDFVGELEVTVDGKADRVMKLPVDFKTRSLELYTNLELPKGEHQIKLKWLNPRNGGTITSTGYIAFSDEIKTANHNKQAK</sequence>
<dbReference type="InterPro" id="IPR036705">
    <property type="entry name" value="Ribosyl_crysJ1_sf"/>
</dbReference>
<comment type="caution">
    <text evidence="1">The sequence shown here is derived from an EMBL/GenBank/DDBJ whole genome shotgun (WGS) entry which is preliminary data.</text>
</comment>
<dbReference type="SUPFAM" id="SSF101478">
    <property type="entry name" value="ADP-ribosylglycohydrolase"/>
    <property type="match status" value="1"/>
</dbReference>
<dbReference type="AlphaFoldDB" id="A0AAE3EY44"/>
<dbReference type="InterPro" id="IPR005502">
    <property type="entry name" value="Ribosyl_crysJ1"/>
</dbReference>
<evidence type="ECO:0000313" key="2">
    <source>
        <dbReference type="Proteomes" id="UP001200642"/>
    </source>
</evidence>
<organism evidence="1 2">
    <name type="scientific">Cerina litoralis</name>
    <dbReference type="NCBI Taxonomy" id="2874477"/>
    <lineage>
        <taxon>Bacteria</taxon>
        <taxon>Pseudomonadati</taxon>
        <taxon>Bacteroidota</taxon>
        <taxon>Flavobacteriia</taxon>
        <taxon>Flavobacteriales</taxon>
        <taxon>Flavobacteriaceae</taxon>
        <taxon>Cerina</taxon>
    </lineage>
</organism>
<protein>
    <submittedName>
        <fullName evidence="1">ADP-ribosylglycohydrolase family protein</fullName>
    </submittedName>
</protein>
<dbReference type="Gene3D" id="2.60.120.260">
    <property type="entry name" value="Galactose-binding domain-like"/>
    <property type="match status" value="1"/>
</dbReference>
<evidence type="ECO:0000313" key="1">
    <source>
        <dbReference type="EMBL" id="MCG2462499.1"/>
    </source>
</evidence>
<reference evidence="1" key="1">
    <citation type="submission" date="2023-02" db="EMBL/GenBank/DDBJ databases">
        <title>Genome of Flavobacteriaceae gen. nov. sp. strain F89.</title>
        <authorList>
            <person name="Wang Y."/>
        </authorList>
    </citation>
    <scope>NUCLEOTIDE SEQUENCE</scope>
    <source>
        <strain evidence="1">F89</strain>
    </source>
</reference>
<proteinExistence type="predicted"/>
<dbReference type="Pfam" id="PF03747">
    <property type="entry name" value="ADP_ribosyl_GH"/>
    <property type="match status" value="1"/>
</dbReference>
<accession>A0AAE3EY44</accession>
<name>A0AAE3EY44_9FLAO</name>
<dbReference type="EMBL" id="JAIRBC010000034">
    <property type="protein sequence ID" value="MCG2462499.1"/>
    <property type="molecule type" value="Genomic_DNA"/>
</dbReference>
<dbReference type="Proteomes" id="UP001200642">
    <property type="component" value="Unassembled WGS sequence"/>
</dbReference>